<evidence type="ECO:0000256" key="2">
    <source>
        <dbReference type="SAM" id="Phobius"/>
    </source>
</evidence>
<keyword evidence="2" id="KW-0812">Transmembrane</keyword>
<name>A0A7Y3RJS9_9PROT</name>
<keyword evidence="4" id="KW-1185">Reference proteome</keyword>
<dbReference type="AlphaFoldDB" id="A0A7Y3RJS9"/>
<feature type="transmembrane region" description="Helical" evidence="2">
    <location>
        <begin position="84"/>
        <end position="102"/>
    </location>
</feature>
<protein>
    <submittedName>
        <fullName evidence="3">Uncharacterized protein</fullName>
    </submittedName>
</protein>
<keyword evidence="2" id="KW-1133">Transmembrane helix</keyword>
<accession>A0A7Y3RJS9</accession>
<evidence type="ECO:0000313" key="4">
    <source>
        <dbReference type="Proteomes" id="UP000536835"/>
    </source>
</evidence>
<feature type="transmembrane region" description="Helical" evidence="2">
    <location>
        <begin position="53"/>
        <end position="77"/>
    </location>
</feature>
<keyword evidence="2" id="KW-0472">Membrane</keyword>
<sequence length="363" mass="37900">MGLIGNILRGIVLAVIIAVIAGLGGAMAAKFLCANGCAWAVPPADLVAQPAPGAGGGLTMAMLFGGLSALGLAIALIPQESVKSLATVFTAAIAFLAFLVWLPRAEAEAEPEPEPILEEPEVEPDPVAQVASCSTGEFQRAGNCVPCYVTDTVEEPAKLAFESIDTGAYWQYAKDDRVMMSGSGRTVGSAASYLASDTALCSAEALLVYGSASADGSRERNVRRARDRAENLAEAIRRACTGRASGLRIYALSLGQSEAPEDVPEDRALAVSLIQKLDTDAELSGSLILDELGYAVASGGLNAPLIERRERFPRPWAGPNGNSSALDVRARPMTSVRRLADGAPASCTADRQQGLDPRTSLRQ</sequence>
<dbReference type="RefSeq" id="WP_173195777.1">
    <property type="nucleotide sequence ID" value="NZ_JABFCX010000002.1"/>
</dbReference>
<organism evidence="3 4">
    <name type="scientific">Parvularcula mediterranea</name>
    <dbReference type="NCBI Taxonomy" id="2732508"/>
    <lineage>
        <taxon>Bacteria</taxon>
        <taxon>Pseudomonadati</taxon>
        <taxon>Pseudomonadota</taxon>
        <taxon>Alphaproteobacteria</taxon>
        <taxon>Parvularculales</taxon>
        <taxon>Parvularculaceae</taxon>
        <taxon>Parvularcula</taxon>
    </lineage>
</organism>
<dbReference type="EMBL" id="JABFCX010000002">
    <property type="protein sequence ID" value="NNU14816.1"/>
    <property type="molecule type" value="Genomic_DNA"/>
</dbReference>
<reference evidence="3 4" key="1">
    <citation type="submission" date="2020-05" db="EMBL/GenBank/DDBJ databases">
        <title>Parvularcula mediterraneae sp. nov., isolated from polypropylene straw from shallow seawater of the seashore of Laganas in Zakynthos island, Greece.</title>
        <authorList>
            <person name="Szabo I."/>
            <person name="Al-Omari J."/>
            <person name="Rado J."/>
            <person name="Szerdahelyi G.S."/>
        </authorList>
    </citation>
    <scope>NUCLEOTIDE SEQUENCE [LARGE SCALE GENOMIC DNA]</scope>
    <source>
        <strain evidence="3 4">ZS-1/3</strain>
    </source>
</reference>
<comment type="caution">
    <text evidence="3">The sequence shown here is derived from an EMBL/GenBank/DDBJ whole genome shotgun (WGS) entry which is preliminary data.</text>
</comment>
<evidence type="ECO:0000256" key="1">
    <source>
        <dbReference type="SAM" id="MobiDB-lite"/>
    </source>
</evidence>
<dbReference type="Proteomes" id="UP000536835">
    <property type="component" value="Unassembled WGS sequence"/>
</dbReference>
<gene>
    <name evidence="3" type="ORF">HK107_00585</name>
</gene>
<evidence type="ECO:0000313" key="3">
    <source>
        <dbReference type="EMBL" id="NNU14816.1"/>
    </source>
</evidence>
<proteinExistence type="predicted"/>
<feature type="region of interest" description="Disordered" evidence="1">
    <location>
        <begin position="315"/>
        <end position="363"/>
    </location>
</feature>
<feature type="transmembrane region" description="Helical" evidence="2">
    <location>
        <begin position="12"/>
        <end position="41"/>
    </location>
</feature>